<organism evidence="4 5">
    <name type="scientific">Eufriesea mexicana</name>
    <dbReference type="NCBI Taxonomy" id="516756"/>
    <lineage>
        <taxon>Eukaryota</taxon>
        <taxon>Metazoa</taxon>
        <taxon>Ecdysozoa</taxon>
        <taxon>Arthropoda</taxon>
        <taxon>Hexapoda</taxon>
        <taxon>Insecta</taxon>
        <taxon>Pterygota</taxon>
        <taxon>Neoptera</taxon>
        <taxon>Endopterygota</taxon>
        <taxon>Hymenoptera</taxon>
        <taxon>Apocrita</taxon>
        <taxon>Aculeata</taxon>
        <taxon>Apoidea</taxon>
        <taxon>Anthophila</taxon>
        <taxon>Apidae</taxon>
        <taxon>Eufriesea</taxon>
    </lineage>
</organism>
<proteinExistence type="predicted"/>
<dbReference type="GO" id="GO:0006303">
    <property type="term" value="P:double-strand break repair via nonhomologous end joining"/>
    <property type="evidence" value="ECO:0007669"/>
    <property type="project" value="TreeGrafter"/>
</dbReference>
<evidence type="ECO:0000313" key="4">
    <source>
        <dbReference type="EMBL" id="OAD58192.1"/>
    </source>
</evidence>
<dbReference type="PANTHER" id="PTHR28559:SF1">
    <property type="entry name" value="DNA REPAIR PROTEIN XRCC4"/>
    <property type="match status" value="1"/>
</dbReference>
<evidence type="ECO:0000313" key="5">
    <source>
        <dbReference type="Proteomes" id="UP000250275"/>
    </source>
</evidence>
<gene>
    <name evidence="4" type="ORF">WN48_11355</name>
</gene>
<feature type="region of interest" description="Disordered" evidence="2">
    <location>
        <begin position="290"/>
        <end position="309"/>
    </location>
</feature>
<reference evidence="4 5" key="1">
    <citation type="submission" date="2015-07" db="EMBL/GenBank/DDBJ databases">
        <title>The genome of Eufriesea mexicana.</title>
        <authorList>
            <person name="Pan H."/>
            <person name="Kapheim K."/>
        </authorList>
    </citation>
    <scope>NUCLEOTIDE SEQUENCE [LARGE SCALE GENOMIC DNA]</scope>
    <source>
        <strain evidence="4">0111107269</strain>
        <tissue evidence="4">Whole body</tissue>
    </source>
</reference>
<dbReference type="InterPro" id="IPR014751">
    <property type="entry name" value="XRCC4-like_C"/>
</dbReference>
<accession>A0A310SMR4</accession>
<dbReference type="InterPro" id="IPR053962">
    <property type="entry name" value="XRCC4_CC"/>
</dbReference>
<dbReference type="PANTHER" id="PTHR28559">
    <property type="entry name" value="DNA REPAIR PROTEIN XRCC4"/>
    <property type="match status" value="1"/>
</dbReference>
<protein>
    <recommendedName>
        <fullName evidence="3">XRCC4 coiled-coil domain-containing protein</fullName>
    </recommendedName>
</protein>
<dbReference type="GO" id="GO:0010165">
    <property type="term" value="P:response to X-ray"/>
    <property type="evidence" value="ECO:0007669"/>
    <property type="project" value="TreeGrafter"/>
</dbReference>
<dbReference type="AlphaFoldDB" id="A0A310SMR4"/>
<evidence type="ECO:0000256" key="2">
    <source>
        <dbReference type="SAM" id="MobiDB-lite"/>
    </source>
</evidence>
<dbReference type="GO" id="GO:0005958">
    <property type="term" value="C:DNA-dependent protein kinase-DNA ligase 4 complex"/>
    <property type="evidence" value="ECO:0007669"/>
    <property type="project" value="TreeGrafter"/>
</dbReference>
<dbReference type="OrthoDB" id="8064436at2759"/>
<dbReference type="SUPFAM" id="SSF58022">
    <property type="entry name" value="XRCC4, C-terminal oligomerization domain"/>
    <property type="match status" value="1"/>
</dbReference>
<dbReference type="EMBL" id="KQ761108">
    <property type="protein sequence ID" value="OAD58192.1"/>
    <property type="molecule type" value="Genomic_DNA"/>
</dbReference>
<dbReference type="GO" id="GO:0032807">
    <property type="term" value="C:DNA ligase IV complex"/>
    <property type="evidence" value="ECO:0007669"/>
    <property type="project" value="TreeGrafter"/>
</dbReference>
<keyword evidence="5" id="KW-1185">Reference proteome</keyword>
<dbReference type="Proteomes" id="UP000250275">
    <property type="component" value="Unassembled WGS sequence"/>
</dbReference>
<evidence type="ECO:0000259" key="3">
    <source>
        <dbReference type="Pfam" id="PF21924"/>
    </source>
</evidence>
<name>A0A310SMR4_9HYME</name>
<dbReference type="GO" id="GO:0003677">
    <property type="term" value="F:DNA binding"/>
    <property type="evidence" value="ECO:0007669"/>
    <property type="project" value="InterPro"/>
</dbReference>
<feature type="domain" description="XRCC4 coiled-coil" evidence="3">
    <location>
        <begin position="110"/>
        <end position="182"/>
    </location>
</feature>
<dbReference type="Gene3D" id="1.20.5.370">
    <property type="match status" value="1"/>
</dbReference>
<dbReference type="InterPro" id="IPR010585">
    <property type="entry name" value="DNA_repair_prot_XRCC4"/>
</dbReference>
<feature type="compositionally biased region" description="Acidic residues" evidence="2">
    <location>
        <begin position="298"/>
        <end position="309"/>
    </location>
</feature>
<feature type="coiled-coil region" evidence="1">
    <location>
        <begin position="143"/>
        <end position="192"/>
    </location>
</feature>
<keyword evidence="1" id="KW-0175">Coiled coil</keyword>
<dbReference type="Pfam" id="PF21924">
    <property type="entry name" value="XRCC4_CC"/>
    <property type="match status" value="1"/>
</dbReference>
<evidence type="ECO:0000256" key="1">
    <source>
        <dbReference type="SAM" id="Coils"/>
    </source>
</evidence>
<sequence>MTKITACEIFDHMENKYYTLYVEWFNSYFKVILLESTMLPLSGEMNIDNVNHFSAELSKSPDEYLKITEKILCGEDTEIQFFIKNKILEWKKKVWIYGRIELHSISDIQVVCESFQQLVKFYNGVQNKISILKEENKNLIYINEQLSLKIQNMIELKTTMEEDLYTKFIVILNSKKKKIRELEEAIKGKKDAKESIFDACTDESGESENEDKIIKNVPTVSIKIGKRKSLKNDNSKHMQKITKTNDIVDDKIIHKASTSKDCVNSKVVTLAKVYKKRNKYEEGSCSFKKKSRSSLNFSEEESEEELFSQ</sequence>
<dbReference type="GO" id="GO:0006310">
    <property type="term" value="P:DNA recombination"/>
    <property type="evidence" value="ECO:0007669"/>
    <property type="project" value="InterPro"/>
</dbReference>